<feature type="domain" description="Bacterial sugar transferase" evidence="3">
    <location>
        <begin position="45"/>
        <end position="224"/>
    </location>
</feature>
<evidence type="ECO:0000313" key="7">
    <source>
        <dbReference type="EMBL" id="KMR57341.1"/>
    </source>
</evidence>
<reference evidence="4 12" key="4">
    <citation type="submission" date="2017-09" db="EMBL/GenBank/DDBJ databases">
        <title>A single nucleotide polymorphism in the Staphylococcus aureus virulence regulator SaeR abolishes pathogenesis.</title>
        <authorList>
            <person name="Copin R.J."/>
            <person name="Sause W."/>
            <person name="Shopsin B."/>
            <person name="Torres V.J."/>
        </authorList>
    </citation>
    <scope>NUCLEOTIDE SEQUENCE [LARGE SCALE GENOMIC DNA]</scope>
    <source>
        <strain evidence="12">Newman</strain>
        <strain evidence="4">Newman_D2C</strain>
    </source>
</reference>
<organism evidence="9 14">
    <name type="scientific">Staphylococcus aureus</name>
    <dbReference type="NCBI Taxonomy" id="1280"/>
    <lineage>
        <taxon>Bacteria</taxon>
        <taxon>Bacillati</taxon>
        <taxon>Bacillota</taxon>
        <taxon>Bacilli</taxon>
        <taxon>Bacillales</taxon>
        <taxon>Staphylococcaceae</taxon>
        <taxon>Staphylococcus</taxon>
    </lineage>
</organism>
<sequence>MKKLQLKKWKCRENDIEAVHNNKGYAYQRKLDKLEEVRKSYYPIKRAIDLILSIVLLFLTLPIMVIFAIAIVIDSPGNPIYSQVRVGKMGKLIKIYKLRSMCKNAEKNGAQWADKDDDRITNVGKFIRKTRIDELPQLINVVKGEMSFIGPRPERPEFVELFSSEVIGFEQRCLVTPGLTGLAQIQGGYDLTPQQKLKYDMKYIHKGSLMMELYISIRTLMVVITGEGSR</sequence>
<dbReference type="AlphaFoldDB" id="A0A068A5A1"/>
<accession>A0A068A5A1</accession>
<evidence type="ECO:0000313" key="8">
    <source>
        <dbReference type="EMBL" id="KSA80490.1"/>
    </source>
</evidence>
<evidence type="ECO:0000256" key="1">
    <source>
        <dbReference type="ARBA" id="ARBA00006464"/>
    </source>
</evidence>
<dbReference type="EMBL" id="LFVP01000003">
    <property type="protein sequence ID" value="KSA80490.1"/>
    <property type="molecule type" value="Genomic_DNA"/>
</dbReference>
<evidence type="ECO:0000313" key="9">
    <source>
        <dbReference type="EMBL" id="MVM11759.1"/>
    </source>
</evidence>
<name>A0A068A5A1_STAAU</name>
<protein>
    <submittedName>
        <fullName evidence="9">Sugar transferase</fullName>
    </submittedName>
    <submittedName>
        <fullName evidence="4">UDP-phosphate N-acetylgalactosaminyl-1-phosphate transferase</fullName>
    </submittedName>
    <submittedName>
        <fullName evidence="5">Undecaprenyl-phosphate N-acetylgalactosaminyl 1-phosphate transferase teichuronic acid biosynthesis glycosyltransferase TuaA</fullName>
    </submittedName>
</protein>
<evidence type="ECO:0000313" key="13">
    <source>
        <dbReference type="Proteomes" id="UP000254116"/>
    </source>
</evidence>
<dbReference type="Proteomes" id="UP000052129">
    <property type="component" value="Unassembled WGS sequence"/>
</dbReference>
<reference evidence="5 15" key="7">
    <citation type="submission" date="2020-06" db="EMBL/GenBank/DDBJ databases">
        <authorList>
            <consortium name="Pathogen Informatics"/>
        </authorList>
    </citation>
    <scope>NUCLEOTIDE SEQUENCE [LARGE SCALE GENOMIC DNA]</scope>
    <source>
        <strain evidence="5 15">A13</strain>
        <strain evidence="11">NCTC8317</strain>
    </source>
</reference>
<evidence type="ECO:0000313" key="14">
    <source>
        <dbReference type="Proteomes" id="UP000478867"/>
    </source>
</evidence>
<evidence type="ECO:0000313" key="15">
    <source>
        <dbReference type="Proteomes" id="UP000507485"/>
    </source>
</evidence>
<evidence type="ECO:0000313" key="6">
    <source>
        <dbReference type="EMBL" id="KMR36251.1"/>
    </source>
</evidence>
<comment type="similarity">
    <text evidence="1">Belongs to the bacterial sugar transferase family.</text>
</comment>
<dbReference type="Proteomes" id="UP000280323">
    <property type="component" value="Chromosome"/>
</dbReference>
<reference evidence="8" key="2">
    <citation type="submission" date="2015-06" db="EMBL/GenBank/DDBJ databases">
        <authorList>
            <person name="Diene S.M."/>
            <person name="Von Dach E."/>
            <person name="Fankhauser C."/>
            <person name="Schrenzel J."/>
            <person name="Harbarth S."/>
            <person name="Francois P."/>
        </authorList>
    </citation>
    <scope>NUCLEOTIDE SEQUENCE</scope>
    <source>
        <strain evidence="8">MRSA_S26</strain>
    </source>
</reference>
<dbReference type="EMBL" id="LR133917">
    <property type="protein sequence ID" value="VDY47075.1"/>
    <property type="molecule type" value="Genomic_DNA"/>
</dbReference>
<accession>A0A1E8X0F3</accession>
<evidence type="ECO:0000313" key="10">
    <source>
        <dbReference type="EMBL" id="SUL30555.1"/>
    </source>
</evidence>
<proteinExistence type="inferred from homology"/>
<dbReference type="Proteomes" id="UP000217245">
    <property type="component" value="Chromosome"/>
</dbReference>
<dbReference type="RefSeq" id="WP_000736084.1">
    <property type="nucleotide sequence ID" value="NZ_AP014652.1"/>
</dbReference>
<dbReference type="Proteomes" id="UP000507485">
    <property type="component" value="Unassembled WGS sequence"/>
</dbReference>
<keyword evidence="2" id="KW-1133">Transmembrane helix</keyword>
<evidence type="ECO:0000313" key="5">
    <source>
        <dbReference type="EMBL" id="CAC7005031.1"/>
    </source>
</evidence>
<keyword evidence="9" id="KW-0808">Transferase</keyword>
<dbReference type="Proteomes" id="UP000478867">
    <property type="component" value="Unassembled WGS sequence"/>
</dbReference>
<dbReference type="EMBL" id="UHBY01000003">
    <property type="protein sequence ID" value="SUL30555.1"/>
    <property type="molecule type" value="Genomic_DNA"/>
</dbReference>
<dbReference type="Proteomes" id="UP000254116">
    <property type="component" value="Unassembled WGS sequence"/>
</dbReference>
<dbReference type="EMBL" id="CAIHOM010000002">
    <property type="protein sequence ID" value="CAC7005031.1"/>
    <property type="molecule type" value="Genomic_DNA"/>
</dbReference>
<dbReference type="EMBL" id="WPXC01000034">
    <property type="protein sequence ID" value="MVM11759.1"/>
    <property type="molecule type" value="Genomic_DNA"/>
</dbReference>
<dbReference type="PANTHER" id="PTHR30576:SF0">
    <property type="entry name" value="UNDECAPRENYL-PHOSPHATE N-ACETYLGALACTOSAMINYL 1-PHOSPHATE TRANSFERASE-RELATED"/>
    <property type="match status" value="1"/>
</dbReference>
<evidence type="ECO:0000259" key="3">
    <source>
        <dbReference type="Pfam" id="PF02397"/>
    </source>
</evidence>
<dbReference type="PANTHER" id="PTHR30576">
    <property type="entry name" value="COLANIC BIOSYNTHESIS UDP-GLUCOSE LIPID CARRIER TRANSFERASE"/>
    <property type="match status" value="1"/>
</dbReference>
<dbReference type="GO" id="GO:0016780">
    <property type="term" value="F:phosphotransferase activity, for other substituted phosphate groups"/>
    <property type="evidence" value="ECO:0007669"/>
    <property type="project" value="TreeGrafter"/>
</dbReference>
<keyword evidence="2" id="KW-0812">Transmembrane</keyword>
<evidence type="ECO:0000256" key="2">
    <source>
        <dbReference type="SAM" id="Phobius"/>
    </source>
</evidence>
<dbReference type="EMBL" id="LALQ01000022">
    <property type="protein sequence ID" value="KMR57341.1"/>
    <property type="molecule type" value="Genomic_DNA"/>
</dbReference>
<dbReference type="EMBL" id="CP023391">
    <property type="protein sequence ID" value="ATC70170.1"/>
    <property type="molecule type" value="Genomic_DNA"/>
</dbReference>
<feature type="transmembrane region" description="Helical" evidence="2">
    <location>
        <begin position="48"/>
        <end position="73"/>
    </location>
</feature>
<reference evidence="6" key="1">
    <citation type="journal article" date="2015" name="J. Infect. Dis.">
        <title>Parallel Epidemics of Community-Associated Methicillin-Resistant Staphylococcus aureus USA300 Infection in North and South America.</title>
        <authorList>
            <person name="Planet P.J."/>
            <person name="Diaz L."/>
            <person name="Kolokotronis S.O."/>
            <person name="Narechania A."/>
            <person name="Reyes J."/>
            <person name="Xing G."/>
            <person name="Rincon S."/>
            <person name="Smith H."/>
            <person name="Panesso D."/>
            <person name="Ryan C."/>
            <person name="Smith D.P."/>
            <person name="Guzman M."/>
            <person name="Zurita J."/>
            <person name="Sebra R."/>
            <person name="Deikus G."/>
            <person name="Nolan R.L."/>
            <person name="Tenover F.C."/>
            <person name="Weinstock G.M."/>
            <person name="Robinson D.A."/>
            <person name="Arias C.A."/>
        </authorList>
    </citation>
    <scope>NUCLEOTIDE SEQUENCE</scope>
    <source>
        <strain evidence="6">CA15</strain>
        <strain evidence="7">M121</strain>
    </source>
</reference>
<reference evidence="9 14" key="6">
    <citation type="submission" date="2019-11" db="EMBL/GenBank/DDBJ databases">
        <title>Implementation of targeted gown and glove precautions to prevent Staphylococcus aureus acquisition in community-based nursing homes.</title>
        <authorList>
            <person name="Stine O.C."/>
        </authorList>
    </citation>
    <scope>NUCLEOTIDE SEQUENCE [LARGE SCALE GENOMIC DNA]</scope>
    <source>
        <strain evidence="9 14">S_1081.LBCF.DN</strain>
    </source>
</reference>
<dbReference type="EMBL" id="LALJ01000018">
    <property type="protein sequence ID" value="KMR36251.1"/>
    <property type="molecule type" value="Genomic_DNA"/>
</dbReference>
<evidence type="ECO:0000313" key="11">
    <source>
        <dbReference type="EMBL" id="VDY47075.1"/>
    </source>
</evidence>
<reference evidence="8" key="3">
    <citation type="journal article" date="2016" name="J. Infect. Dis.">
        <title>Comparative Genomics of Community-Associated Methicillin-Resistant Staphylococcus aureus Shows the Emergence of Clone ST8-USA300 in Geneva, Switzerland.</title>
        <authorList>
            <person name="Von Dach E."/>
            <person name="Diene S.M."/>
            <person name="Fankhauser C."/>
            <person name="Schrenzel J."/>
            <person name="Harbarth S."/>
            <person name="Francois P."/>
        </authorList>
    </citation>
    <scope>NUCLEOTIDE SEQUENCE</scope>
    <source>
        <strain evidence="8">MRSA_S26</strain>
    </source>
</reference>
<dbReference type="InterPro" id="IPR003362">
    <property type="entry name" value="Bact_transf"/>
</dbReference>
<reference evidence="10 13" key="5">
    <citation type="submission" date="2018-06" db="EMBL/GenBank/DDBJ databases">
        <authorList>
            <consortium name="Pathogen Informatics"/>
            <person name="Doyle S."/>
        </authorList>
    </citation>
    <scope>NUCLEOTIDE SEQUENCE [LARGE SCALE GENOMIC DNA]</scope>
    <source>
        <strain evidence="10 13">NCTC10702</strain>
    </source>
</reference>
<evidence type="ECO:0000313" key="4">
    <source>
        <dbReference type="EMBL" id="ATC70170.1"/>
    </source>
</evidence>
<dbReference type="SMR" id="A0A068A5A1"/>
<evidence type="ECO:0000313" key="12">
    <source>
        <dbReference type="Proteomes" id="UP000217245"/>
    </source>
</evidence>
<keyword evidence="2" id="KW-0472">Membrane</keyword>
<dbReference type="OMA" id="CHAIGMR"/>
<dbReference type="Pfam" id="PF02397">
    <property type="entry name" value="Bac_transf"/>
    <property type="match status" value="1"/>
</dbReference>
<gene>
    <name evidence="5" type="primary">wcaJ</name>
    <name evidence="8" type="ORF">ACR79_06785</name>
    <name evidence="4" type="ORF">CNH36_00435</name>
    <name evidence="7" type="ORF">EP54_06720</name>
    <name evidence="6" type="ORF">EQ90_09160</name>
    <name evidence="9" type="ORF">GO942_13925</name>
    <name evidence="10" type="ORF">NCTC10702_00278</name>
    <name evidence="11" type="ORF">NCTC8317_00081</name>
    <name evidence="5" type="ORF">SAMEA4552975_01644</name>
</gene>